<feature type="transmembrane region" description="Helical" evidence="6">
    <location>
        <begin position="174"/>
        <end position="197"/>
    </location>
</feature>
<dbReference type="eggNOG" id="KOG2922">
    <property type="taxonomic scope" value="Eukaryota"/>
</dbReference>
<accession>F0VBR4</accession>
<organism evidence="7 9">
    <name type="scientific">Neospora caninum (strain Liverpool)</name>
    <dbReference type="NCBI Taxonomy" id="572307"/>
    <lineage>
        <taxon>Eukaryota</taxon>
        <taxon>Sar</taxon>
        <taxon>Alveolata</taxon>
        <taxon>Apicomplexa</taxon>
        <taxon>Conoidasida</taxon>
        <taxon>Coccidia</taxon>
        <taxon>Eucoccidiorida</taxon>
        <taxon>Eimeriorina</taxon>
        <taxon>Sarcocystidae</taxon>
        <taxon>Neospora</taxon>
    </lineage>
</organism>
<dbReference type="PANTHER" id="PTHR12570:SF65">
    <property type="entry name" value="MAGNESIUM TRANSPORTER NIPA9-RELATED"/>
    <property type="match status" value="1"/>
</dbReference>
<dbReference type="RefSeq" id="XP_003881081.1">
    <property type="nucleotide sequence ID" value="XM_003881032.1"/>
</dbReference>
<feature type="compositionally biased region" description="Basic and acidic residues" evidence="5">
    <location>
        <begin position="603"/>
        <end position="612"/>
    </location>
</feature>
<evidence type="ECO:0000256" key="6">
    <source>
        <dbReference type="SAM" id="Phobius"/>
    </source>
</evidence>
<feature type="transmembrane region" description="Helical" evidence="6">
    <location>
        <begin position="251"/>
        <end position="273"/>
    </location>
</feature>
<dbReference type="PANTHER" id="PTHR12570">
    <property type="match status" value="1"/>
</dbReference>
<dbReference type="InParanoid" id="F0VBR4"/>
<reference evidence="7" key="1">
    <citation type="submission" date="2011-02" db="EMBL/GenBank/DDBJ databases">
        <authorList>
            <person name="Aslett M."/>
        </authorList>
    </citation>
    <scope>NUCLEOTIDE SEQUENCE</scope>
    <source>
        <strain evidence="7">Liverpool</strain>
    </source>
</reference>
<sequence length="803" mass="84288">MASVPGVPVGAGEISVPESSSSASLSIKAEATDLSGLWPVGVCVILVGSFAGAVGDILIRRSFLRMGGCLRLGSVVKNPGWVWGMLLTAVLDPISTFVALLFAPATIVAPFAGMHIFWGCLLAVVYLKERMRPCDVAGAALIILGITLIVIFSGKDQVISSVPDFAHYLPLPGAIAYMCIFSSVSLVASLLSADSAIARLFPPARYPGLGVSVQRMALSCASGIVGGATNIGAKALVIALTGFFAHPKETLSSWSTYLIVFLAAFLGLFQLYYLNMALRKYEASYVVPMINSFLIASGSVGGILILQEHPDNWAAFFCGLALVVCGVFVLSGSKATSGGGSAGPSGPSGPRLQASIAAGELVRLASFISFGDGSAGDAYESKDSRRLPVHLESGERRGFSGDQRSVSLRESADPGKTRSRNDRGEAGAGKPGHSGIECSREETPRRTQFAERTLEEVETRRGRAASPDRGIAGARHRDEEEDLESAAFGADDEEASVPAALRRDQPLVQGAAVASSSEEEDGIEANTAASAKTSGRKKGDARIDSDGLLVPTTRCGSPLRQCNHGDVSPTSLRILRGATRECCAGAQQGCGDGTAPNEASRQPAERRCREKPAPGGVATSPLLSSRSRHSKCLKQSDAAEAPSSTAAATWGCPARGRKDRVQDEVGRDRGPEDRQQVETGRPSSSTKDLAGRGSVSGERLPAFALDRFRRHNTTETEGCHGRKAPPSNPGGVYTDFDGDWRAETASRECYGGFRGTQSHAGGGGRRLRSASRNAENHYGVESVSSLTRGNSGRYTPRGGVAPR</sequence>
<feature type="region of interest" description="Disordered" evidence="5">
    <location>
        <begin position="508"/>
        <end position="556"/>
    </location>
</feature>
<dbReference type="VEuPathDB" id="ToxoDB:NCLIV_041230"/>
<feature type="transmembrane region" description="Helical" evidence="6">
    <location>
        <begin position="285"/>
        <end position="307"/>
    </location>
</feature>
<feature type="compositionally biased region" description="Low complexity" evidence="5">
    <location>
        <begin position="638"/>
        <end position="649"/>
    </location>
</feature>
<dbReference type="GO" id="GO:0016020">
    <property type="term" value="C:membrane"/>
    <property type="evidence" value="ECO:0007669"/>
    <property type="project" value="UniProtKB-SubCell"/>
</dbReference>
<feature type="compositionally biased region" description="Basic and acidic residues" evidence="5">
    <location>
        <begin position="438"/>
        <end position="461"/>
    </location>
</feature>
<proteinExistence type="predicted"/>
<dbReference type="InterPro" id="IPR037185">
    <property type="entry name" value="EmrE-like"/>
</dbReference>
<dbReference type="Gene3D" id="1.10.3730.20">
    <property type="match status" value="2"/>
</dbReference>
<feature type="compositionally biased region" description="Basic and acidic residues" evidence="5">
    <location>
        <begin position="410"/>
        <end position="425"/>
    </location>
</feature>
<reference evidence="9" key="3">
    <citation type="journal article" date="2012" name="PLoS Pathog.">
        <title>Comparative genomics of the apicomplexan parasites Toxoplasma gondii and Neospora caninum: Coccidia differing in host range and transmission strategy.</title>
        <authorList>
            <person name="Reid A.J."/>
            <person name="Vermont S.J."/>
            <person name="Cotton J.A."/>
            <person name="Harris D."/>
            <person name="Hill-Cawthorne G.A."/>
            <person name="Konen-Waisman S."/>
            <person name="Latham S.M."/>
            <person name="Mourier T."/>
            <person name="Norton R."/>
            <person name="Quail M.A."/>
            <person name="Sanders M."/>
            <person name="Shanmugam D."/>
            <person name="Sohal A."/>
            <person name="Wasmuth J.D."/>
            <person name="Brunk B."/>
            <person name="Grigg M.E."/>
            <person name="Howard J.C."/>
            <person name="Parkinson J."/>
            <person name="Roos D.S."/>
            <person name="Trees A.J."/>
            <person name="Berriman M."/>
            <person name="Pain A."/>
            <person name="Wastling J.M."/>
        </authorList>
    </citation>
    <scope>NUCLEOTIDE SEQUENCE [LARGE SCALE GENOMIC DNA]</scope>
    <source>
        <strain evidence="9">Liverpool</strain>
    </source>
</reference>
<feature type="transmembrane region" description="Helical" evidence="6">
    <location>
        <begin position="37"/>
        <end position="59"/>
    </location>
</feature>
<feature type="transmembrane region" description="Helical" evidence="6">
    <location>
        <begin position="80"/>
        <end position="101"/>
    </location>
</feature>
<dbReference type="SUPFAM" id="SSF103481">
    <property type="entry name" value="Multidrug resistance efflux transporter EmrE"/>
    <property type="match status" value="2"/>
</dbReference>
<keyword evidence="4 6" id="KW-0472">Membrane</keyword>
<feature type="transmembrane region" description="Helical" evidence="6">
    <location>
        <begin position="134"/>
        <end position="154"/>
    </location>
</feature>
<dbReference type="OMA" id="WSTYLIV"/>
<dbReference type="Pfam" id="PF05653">
    <property type="entry name" value="Mg_trans_NIPA"/>
    <property type="match status" value="1"/>
</dbReference>
<comment type="subcellular location">
    <subcellularLocation>
        <location evidence="1">Membrane</location>
        <topology evidence="1">Multi-pass membrane protein</topology>
    </subcellularLocation>
</comment>
<dbReference type="GO" id="GO:0015095">
    <property type="term" value="F:magnesium ion transmembrane transporter activity"/>
    <property type="evidence" value="ECO:0007669"/>
    <property type="project" value="InterPro"/>
</dbReference>
<evidence type="ECO:0000256" key="2">
    <source>
        <dbReference type="ARBA" id="ARBA00022692"/>
    </source>
</evidence>
<evidence type="ECO:0000256" key="4">
    <source>
        <dbReference type="ARBA" id="ARBA00023136"/>
    </source>
</evidence>
<evidence type="ECO:0000256" key="1">
    <source>
        <dbReference type="ARBA" id="ARBA00004141"/>
    </source>
</evidence>
<feature type="region of interest" description="Disordered" evidence="5">
    <location>
        <begin position="375"/>
        <end position="492"/>
    </location>
</feature>
<evidence type="ECO:0000313" key="7">
    <source>
        <dbReference type="EMBL" id="CBZ51048.1"/>
    </source>
</evidence>
<dbReference type="EMBL" id="FR823385">
    <property type="protein sequence ID" value="CBZ51048.1"/>
    <property type="molecule type" value="Genomic_DNA"/>
</dbReference>
<keyword evidence="3 6" id="KW-1133">Transmembrane helix</keyword>
<dbReference type="AlphaFoldDB" id="F0VBR4"/>
<evidence type="ECO:0000313" key="8">
    <source>
        <dbReference type="EMBL" id="CEL68354.1"/>
    </source>
</evidence>
<evidence type="ECO:0000256" key="3">
    <source>
        <dbReference type="ARBA" id="ARBA00022989"/>
    </source>
</evidence>
<reference evidence="8" key="4">
    <citation type="journal article" date="2015" name="PLoS ONE">
        <title>Comprehensive Evaluation of Toxoplasma gondii VEG and Neospora caninum LIV Genomes with Tachyzoite Stage Transcriptome and Proteome Defines Novel Transcript Features.</title>
        <authorList>
            <person name="Ramaprasad A."/>
            <person name="Mourier T."/>
            <person name="Naeem R."/>
            <person name="Malas T.B."/>
            <person name="Moussa E."/>
            <person name="Panigrahi A."/>
            <person name="Vermont S.J."/>
            <person name="Otto T.D."/>
            <person name="Wastling J."/>
            <person name="Pain A."/>
        </authorList>
    </citation>
    <scope>NUCLEOTIDE SEQUENCE</scope>
    <source>
        <strain evidence="8">Liverpool</strain>
    </source>
</reference>
<reference evidence="7" key="2">
    <citation type="submission" date="2011-03" db="EMBL/GenBank/DDBJ databases">
        <title>Comparative genomics and transcriptomics of Neospora caninum and Toxoplasma gondii.</title>
        <authorList>
            <person name="Reid A.J."/>
            <person name="Sohal A."/>
            <person name="Harris D."/>
            <person name="Quail M."/>
            <person name="Sanders M."/>
            <person name="Berriman M."/>
            <person name="Wastling J.M."/>
            <person name="Pain A."/>
        </authorList>
    </citation>
    <scope>NUCLEOTIDE SEQUENCE</scope>
    <source>
        <strain evidence="7">Liverpool</strain>
    </source>
</reference>
<feature type="compositionally biased region" description="Polar residues" evidence="5">
    <location>
        <begin position="782"/>
        <end position="793"/>
    </location>
</feature>
<feature type="region of interest" description="Disordered" evidence="5">
    <location>
        <begin position="752"/>
        <end position="803"/>
    </location>
</feature>
<dbReference type="EMBL" id="LN714484">
    <property type="protein sequence ID" value="CEL68354.1"/>
    <property type="molecule type" value="Genomic_DNA"/>
</dbReference>
<feature type="compositionally biased region" description="Acidic residues" evidence="5">
    <location>
        <begin position="479"/>
        <end position="492"/>
    </location>
</feature>
<name>F0VBR4_NEOCL</name>
<dbReference type="Proteomes" id="UP000007494">
    <property type="component" value="Chromosome IX"/>
</dbReference>
<dbReference type="OrthoDB" id="330388at2759"/>
<feature type="transmembrane region" description="Helical" evidence="6">
    <location>
        <begin position="107"/>
        <end position="127"/>
    </location>
</feature>
<feature type="transmembrane region" description="Helical" evidence="6">
    <location>
        <begin position="313"/>
        <end position="331"/>
    </location>
</feature>
<feature type="compositionally biased region" description="Polar residues" evidence="5">
    <location>
        <begin position="677"/>
        <end position="687"/>
    </location>
</feature>
<dbReference type="InterPro" id="IPR008521">
    <property type="entry name" value="Mg_trans_NIPA"/>
</dbReference>
<feature type="compositionally biased region" description="Basic and acidic residues" evidence="5">
    <location>
        <begin position="659"/>
        <end position="676"/>
    </location>
</feature>
<keyword evidence="2 6" id="KW-0812">Transmembrane</keyword>
<evidence type="ECO:0000256" key="5">
    <source>
        <dbReference type="SAM" id="MobiDB-lite"/>
    </source>
</evidence>
<gene>
    <name evidence="8" type="ORF">BN1204_041230</name>
    <name evidence="7" type="ORF">NCLIV_041230</name>
</gene>
<protein>
    <submittedName>
        <fullName evidence="8">Magnesium transporter NIPA3</fullName>
    </submittedName>
</protein>
<keyword evidence="9" id="KW-1185">Reference proteome</keyword>
<evidence type="ECO:0000313" key="9">
    <source>
        <dbReference type="Proteomes" id="UP000007494"/>
    </source>
</evidence>
<dbReference type="GeneID" id="13440034"/>
<feature type="region of interest" description="Disordered" evidence="5">
    <location>
        <begin position="586"/>
        <end position="738"/>
    </location>
</feature>